<feature type="signal peptide" evidence="1">
    <location>
        <begin position="1"/>
        <end position="25"/>
    </location>
</feature>
<keyword evidence="3" id="KW-1185">Reference proteome</keyword>
<name>A0ABU1JW32_9PROT</name>
<proteinExistence type="predicted"/>
<dbReference type="Proteomes" id="UP001262410">
    <property type="component" value="Unassembled WGS sequence"/>
</dbReference>
<dbReference type="RefSeq" id="WP_309799280.1">
    <property type="nucleotide sequence ID" value="NZ_JAVDPW010000010.1"/>
</dbReference>
<sequence length="244" mass="24909">MMLRIGSTVALAALLLAAGLAPIHAQTSGGAPIAGNASGYSVDGVAVEATAANATEARTKAFAQGPRKALQQLLQQIGADPARATGMSDSDVERLVERFQVQSEQTSPGHYAAKLAYTFRSNGVQQLVAGGGAAPQIAPTSLGTPPGTLPGTLAQPGASPGFTAQGHVTVTVPLTAAADWYDIQGRLTRLGGVVTSSMVSLTSHQAVLELRFPGDQTQLNQILAQQGLTVQQGPQALELHRTGG</sequence>
<evidence type="ECO:0000313" key="2">
    <source>
        <dbReference type="EMBL" id="MDR6292832.1"/>
    </source>
</evidence>
<protein>
    <recommendedName>
        <fullName evidence="4">DUF2066 domain-containing protein</fullName>
    </recommendedName>
</protein>
<feature type="chain" id="PRO_5046903991" description="DUF2066 domain-containing protein" evidence="1">
    <location>
        <begin position="26"/>
        <end position="244"/>
    </location>
</feature>
<accession>A0ABU1JW32</accession>
<evidence type="ECO:0008006" key="4">
    <source>
        <dbReference type="Google" id="ProtNLM"/>
    </source>
</evidence>
<dbReference type="EMBL" id="JAVDPW010000010">
    <property type="protein sequence ID" value="MDR6292832.1"/>
    <property type="molecule type" value="Genomic_DNA"/>
</dbReference>
<comment type="caution">
    <text evidence="2">The sequence shown here is derived from an EMBL/GenBank/DDBJ whole genome shotgun (WGS) entry which is preliminary data.</text>
</comment>
<keyword evidence="1" id="KW-0732">Signal</keyword>
<evidence type="ECO:0000313" key="3">
    <source>
        <dbReference type="Proteomes" id="UP001262410"/>
    </source>
</evidence>
<reference evidence="2 3" key="1">
    <citation type="submission" date="2023-07" db="EMBL/GenBank/DDBJ databases">
        <title>Sorghum-associated microbial communities from plants grown in Nebraska, USA.</title>
        <authorList>
            <person name="Schachtman D."/>
        </authorList>
    </citation>
    <scope>NUCLEOTIDE SEQUENCE [LARGE SCALE GENOMIC DNA]</scope>
    <source>
        <strain evidence="2 3">584</strain>
    </source>
</reference>
<organism evidence="2 3">
    <name type="scientific">Inquilinus ginsengisoli</name>
    <dbReference type="NCBI Taxonomy" id="363840"/>
    <lineage>
        <taxon>Bacteria</taxon>
        <taxon>Pseudomonadati</taxon>
        <taxon>Pseudomonadota</taxon>
        <taxon>Alphaproteobacteria</taxon>
        <taxon>Rhodospirillales</taxon>
        <taxon>Rhodospirillaceae</taxon>
        <taxon>Inquilinus</taxon>
    </lineage>
</organism>
<evidence type="ECO:0000256" key="1">
    <source>
        <dbReference type="SAM" id="SignalP"/>
    </source>
</evidence>
<gene>
    <name evidence="2" type="ORF">E9232_005377</name>
</gene>